<keyword evidence="3" id="KW-1185">Reference proteome</keyword>
<dbReference type="AlphaFoldDB" id="A0A0P0VXE2"/>
<evidence type="ECO:0000313" key="3">
    <source>
        <dbReference type="Proteomes" id="UP000059680"/>
    </source>
</evidence>
<reference evidence="2 3" key="2">
    <citation type="journal article" date="2013" name="Plant Cell Physiol.">
        <title>Rice Annotation Project Database (RAP-DB): an integrative and interactive database for rice genomics.</title>
        <authorList>
            <person name="Sakai H."/>
            <person name="Lee S.S."/>
            <person name="Tanaka T."/>
            <person name="Numa H."/>
            <person name="Kim J."/>
            <person name="Kawahara Y."/>
            <person name="Wakimoto H."/>
            <person name="Yang C.C."/>
            <person name="Iwamoto M."/>
            <person name="Abe T."/>
            <person name="Yamada Y."/>
            <person name="Muto A."/>
            <person name="Inokuchi H."/>
            <person name="Ikemura T."/>
            <person name="Matsumoto T."/>
            <person name="Sasaki T."/>
            <person name="Itoh T."/>
        </authorList>
    </citation>
    <scope>NUCLEOTIDE SEQUENCE [LARGE SCALE GENOMIC DNA]</scope>
    <source>
        <strain evidence="3">cv. Nipponbare</strain>
    </source>
</reference>
<dbReference type="Proteomes" id="UP000059680">
    <property type="component" value="Chromosome 3"/>
</dbReference>
<dbReference type="PaxDb" id="39947-A0A0P0VXE2"/>
<reference evidence="3" key="1">
    <citation type="journal article" date="2005" name="Nature">
        <title>The map-based sequence of the rice genome.</title>
        <authorList>
            <consortium name="International rice genome sequencing project (IRGSP)"/>
            <person name="Matsumoto T."/>
            <person name="Wu J."/>
            <person name="Kanamori H."/>
            <person name="Katayose Y."/>
            <person name="Fujisawa M."/>
            <person name="Namiki N."/>
            <person name="Mizuno H."/>
            <person name="Yamamoto K."/>
            <person name="Antonio B.A."/>
            <person name="Baba T."/>
            <person name="Sakata K."/>
            <person name="Nagamura Y."/>
            <person name="Aoki H."/>
            <person name="Arikawa K."/>
            <person name="Arita K."/>
            <person name="Bito T."/>
            <person name="Chiden Y."/>
            <person name="Fujitsuka N."/>
            <person name="Fukunaka R."/>
            <person name="Hamada M."/>
            <person name="Harada C."/>
            <person name="Hayashi A."/>
            <person name="Hijishita S."/>
            <person name="Honda M."/>
            <person name="Hosokawa S."/>
            <person name="Ichikawa Y."/>
            <person name="Idonuma A."/>
            <person name="Iijima M."/>
            <person name="Ikeda M."/>
            <person name="Ikeno M."/>
            <person name="Ito K."/>
            <person name="Ito S."/>
            <person name="Ito T."/>
            <person name="Ito Y."/>
            <person name="Ito Y."/>
            <person name="Iwabuchi A."/>
            <person name="Kamiya K."/>
            <person name="Karasawa W."/>
            <person name="Kurita K."/>
            <person name="Katagiri S."/>
            <person name="Kikuta A."/>
            <person name="Kobayashi H."/>
            <person name="Kobayashi N."/>
            <person name="Machita K."/>
            <person name="Maehara T."/>
            <person name="Masukawa M."/>
            <person name="Mizubayashi T."/>
            <person name="Mukai Y."/>
            <person name="Nagasaki H."/>
            <person name="Nagata Y."/>
            <person name="Naito S."/>
            <person name="Nakashima M."/>
            <person name="Nakama Y."/>
            <person name="Nakamichi Y."/>
            <person name="Nakamura M."/>
            <person name="Meguro A."/>
            <person name="Negishi M."/>
            <person name="Ohta I."/>
            <person name="Ohta T."/>
            <person name="Okamoto M."/>
            <person name="Ono N."/>
            <person name="Saji S."/>
            <person name="Sakaguchi M."/>
            <person name="Sakai K."/>
            <person name="Shibata M."/>
            <person name="Shimokawa T."/>
            <person name="Song J."/>
            <person name="Takazaki Y."/>
            <person name="Terasawa K."/>
            <person name="Tsugane M."/>
            <person name="Tsuji K."/>
            <person name="Ueda S."/>
            <person name="Waki K."/>
            <person name="Yamagata H."/>
            <person name="Yamamoto M."/>
            <person name="Yamamoto S."/>
            <person name="Yamane H."/>
            <person name="Yoshiki S."/>
            <person name="Yoshihara R."/>
            <person name="Yukawa K."/>
            <person name="Zhong H."/>
            <person name="Yano M."/>
            <person name="Yuan Q."/>
            <person name="Ouyang S."/>
            <person name="Liu J."/>
            <person name="Jones K.M."/>
            <person name="Gansberger K."/>
            <person name="Moffat K."/>
            <person name="Hill J."/>
            <person name="Bera J."/>
            <person name="Fadrosh D."/>
            <person name="Jin S."/>
            <person name="Johri S."/>
            <person name="Kim M."/>
            <person name="Overton L."/>
            <person name="Reardon M."/>
            <person name="Tsitrin T."/>
            <person name="Vuong H."/>
            <person name="Weaver B."/>
            <person name="Ciecko A."/>
            <person name="Tallon L."/>
            <person name="Jackson J."/>
            <person name="Pai G."/>
            <person name="Aken S.V."/>
            <person name="Utterback T."/>
            <person name="Reidmuller S."/>
            <person name="Feldblyum T."/>
            <person name="Hsiao J."/>
            <person name="Zismann V."/>
            <person name="Iobst S."/>
            <person name="de Vazeille A.R."/>
            <person name="Buell C.R."/>
            <person name="Ying K."/>
            <person name="Li Y."/>
            <person name="Lu T."/>
            <person name="Huang Y."/>
            <person name="Zhao Q."/>
            <person name="Feng Q."/>
            <person name="Zhang L."/>
            <person name="Zhu J."/>
            <person name="Weng Q."/>
            <person name="Mu J."/>
            <person name="Lu Y."/>
            <person name="Fan D."/>
            <person name="Liu Y."/>
            <person name="Guan J."/>
            <person name="Zhang Y."/>
            <person name="Yu S."/>
            <person name="Liu X."/>
            <person name="Zhang Y."/>
            <person name="Hong G."/>
            <person name="Han B."/>
            <person name="Choisne N."/>
            <person name="Demange N."/>
            <person name="Orjeda G."/>
            <person name="Samain S."/>
            <person name="Cattolico L."/>
            <person name="Pelletier E."/>
            <person name="Couloux A."/>
            <person name="Segurens B."/>
            <person name="Wincker P."/>
            <person name="D'Hont A."/>
            <person name="Scarpelli C."/>
            <person name="Weissenbach J."/>
            <person name="Salanoubat M."/>
            <person name="Quetier F."/>
            <person name="Yu Y."/>
            <person name="Kim H.R."/>
            <person name="Rambo T."/>
            <person name="Currie J."/>
            <person name="Collura K."/>
            <person name="Luo M."/>
            <person name="Yang T."/>
            <person name="Ammiraju J.S.S."/>
            <person name="Engler F."/>
            <person name="Soderlund C."/>
            <person name="Wing R.A."/>
            <person name="Palmer L.E."/>
            <person name="de la Bastide M."/>
            <person name="Spiegel L."/>
            <person name="Nascimento L."/>
            <person name="Zutavern T."/>
            <person name="O'Shaughnessy A."/>
            <person name="Dike S."/>
            <person name="Dedhia N."/>
            <person name="Preston R."/>
            <person name="Balija V."/>
            <person name="McCombie W.R."/>
            <person name="Chow T."/>
            <person name="Chen H."/>
            <person name="Chung M."/>
            <person name="Chen C."/>
            <person name="Shaw J."/>
            <person name="Wu H."/>
            <person name="Hsiao K."/>
            <person name="Chao Y."/>
            <person name="Chu M."/>
            <person name="Cheng C."/>
            <person name="Hour A."/>
            <person name="Lee P."/>
            <person name="Lin S."/>
            <person name="Lin Y."/>
            <person name="Liou J."/>
            <person name="Liu S."/>
            <person name="Hsing Y."/>
            <person name="Raghuvanshi S."/>
            <person name="Mohanty A."/>
            <person name="Bharti A.K."/>
            <person name="Gaur A."/>
            <person name="Gupta V."/>
            <person name="Kumar D."/>
            <person name="Ravi V."/>
            <person name="Vij S."/>
            <person name="Kapur A."/>
            <person name="Khurana P."/>
            <person name="Khurana P."/>
            <person name="Khurana J.P."/>
            <person name="Tyagi A.K."/>
            <person name="Gaikwad K."/>
            <person name="Singh A."/>
            <person name="Dalal V."/>
            <person name="Srivastava S."/>
            <person name="Dixit A."/>
            <person name="Pal A.K."/>
            <person name="Ghazi I.A."/>
            <person name="Yadav M."/>
            <person name="Pandit A."/>
            <person name="Bhargava A."/>
            <person name="Sureshbabu K."/>
            <person name="Batra K."/>
            <person name="Sharma T.R."/>
            <person name="Mohapatra T."/>
            <person name="Singh N.K."/>
            <person name="Messing J."/>
            <person name="Nelson A.B."/>
            <person name="Fuks G."/>
            <person name="Kavchok S."/>
            <person name="Keizer G."/>
            <person name="Linton E."/>
            <person name="Llaca V."/>
            <person name="Song R."/>
            <person name="Tanyolac B."/>
            <person name="Young S."/>
            <person name="Ho-Il K."/>
            <person name="Hahn J.H."/>
            <person name="Sangsakoo G."/>
            <person name="Vanavichit A."/>
            <person name="de Mattos Luiz.A.T."/>
            <person name="Zimmer P.D."/>
            <person name="Malone G."/>
            <person name="Dellagostin O."/>
            <person name="de Oliveira A.C."/>
            <person name="Bevan M."/>
            <person name="Bancroft I."/>
            <person name="Minx P."/>
            <person name="Cordum H."/>
            <person name="Wilson R."/>
            <person name="Cheng Z."/>
            <person name="Jin W."/>
            <person name="Jiang J."/>
            <person name="Leong S.A."/>
            <person name="Iwama H."/>
            <person name="Gojobori T."/>
            <person name="Itoh T."/>
            <person name="Niimura Y."/>
            <person name="Fujii Y."/>
            <person name="Habara T."/>
            <person name="Sakai H."/>
            <person name="Sato Y."/>
            <person name="Wilson G."/>
            <person name="Kumar K."/>
            <person name="McCouch S."/>
            <person name="Juretic N."/>
            <person name="Hoen D."/>
            <person name="Wright S."/>
            <person name="Bruskiewich R."/>
            <person name="Bureau T."/>
            <person name="Miyao A."/>
            <person name="Hirochika H."/>
            <person name="Nishikawa T."/>
            <person name="Kadowaki K."/>
            <person name="Sugiura M."/>
            <person name="Burr B."/>
            <person name="Sasaki T."/>
        </authorList>
    </citation>
    <scope>NUCLEOTIDE SEQUENCE [LARGE SCALE GENOMIC DNA]</scope>
    <source>
        <strain evidence="3">cv. Nipponbare</strain>
    </source>
</reference>
<dbReference type="InParanoid" id="A0A0P0VXE2"/>
<feature type="region of interest" description="Disordered" evidence="1">
    <location>
        <begin position="19"/>
        <end position="44"/>
    </location>
</feature>
<organism evidence="2 3">
    <name type="scientific">Oryza sativa subsp. japonica</name>
    <name type="common">Rice</name>
    <dbReference type="NCBI Taxonomy" id="39947"/>
    <lineage>
        <taxon>Eukaryota</taxon>
        <taxon>Viridiplantae</taxon>
        <taxon>Streptophyta</taxon>
        <taxon>Embryophyta</taxon>
        <taxon>Tracheophyta</taxon>
        <taxon>Spermatophyta</taxon>
        <taxon>Magnoliopsida</taxon>
        <taxon>Liliopsida</taxon>
        <taxon>Poales</taxon>
        <taxon>Poaceae</taxon>
        <taxon>BOP clade</taxon>
        <taxon>Oryzoideae</taxon>
        <taxon>Oryzeae</taxon>
        <taxon>Oryzinae</taxon>
        <taxon>Oryza</taxon>
        <taxon>Oryza sativa</taxon>
    </lineage>
</organism>
<feature type="region of interest" description="Disordered" evidence="1">
    <location>
        <begin position="73"/>
        <end position="95"/>
    </location>
</feature>
<dbReference type="EMBL" id="AP014959">
    <property type="protein sequence ID" value="BAS83850.1"/>
    <property type="molecule type" value="Genomic_DNA"/>
</dbReference>
<name>A0A0P0VXE2_ORYSJ</name>
<proteinExistence type="predicted"/>
<evidence type="ECO:0000313" key="2">
    <source>
        <dbReference type="EMBL" id="BAS83850.1"/>
    </source>
</evidence>
<gene>
    <name evidence="2" type="ordered locus">Os03g0309701</name>
    <name evidence="2" type="ORF">OSNPB_030309701</name>
</gene>
<evidence type="ECO:0000256" key="1">
    <source>
        <dbReference type="SAM" id="MobiDB-lite"/>
    </source>
</evidence>
<reference evidence="2 3" key="3">
    <citation type="journal article" date="2013" name="Rice">
        <title>Improvement of the Oryza sativa Nipponbare reference genome using next generation sequence and optical map data.</title>
        <authorList>
            <person name="Kawahara Y."/>
            <person name="de la Bastide M."/>
            <person name="Hamilton J.P."/>
            <person name="Kanamori H."/>
            <person name="McCombie W.R."/>
            <person name="Ouyang S."/>
            <person name="Schwartz D.C."/>
            <person name="Tanaka T."/>
            <person name="Wu J."/>
            <person name="Zhou S."/>
            <person name="Childs K.L."/>
            <person name="Davidson R.M."/>
            <person name="Lin H."/>
            <person name="Quesada-Ocampo L."/>
            <person name="Vaillancourt B."/>
            <person name="Sakai H."/>
            <person name="Lee S.S."/>
            <person name="Kim J."/>
            <person name="Numa H."/>
            <person name="Itoh T."/>
            <person name="Buell C.R."/>
            <person name="Matsumoto T."/>
        </authorList>
    </citation>
    <scope>NUCLEOTIDE SEQUENCE [LARGE SCALE GENOMIC DNA]</scope>
    <source>
        <strain evidence="3">cv. Nipponbare</strain>
    </source>
</reference>
<sequence length="95" mass="10057">MNSTVRSSLDNSIVRYSTPSSFASTVTSPFSSASHSSTSSSTITSITRKAMLTLAWLPIRKSGLLDTPATYERTHQTTSAASSNVAGKQCSGTRH</sequence>
<protein>
    <submittedName>
        <fullName evidence="2">Os03g0309701 protein</fullName>
    </submittedName>
</protein>
<feature type="compositionally biased region" description="Polar residues" evidence="1">
    <location>
        <begin position="76"/>
        <end position="95"/>
    </location>
</feature>
<accession>A0A0P0VXE2</accession>